<dbReference type="InterPro" id="IPR004314">
    <property type="entry name" value="Neprosin"/>
</dbReference>
<dbReference type="Pfam" id="PF03080">
    <property type="entry name" value="Neprosin"/>
    <property type="match status" value="1"/>
</dbReference>
<name>A0A0A1TCS1_9HYPO</name>
<feature type="domain" description="Neprosin PEP catalytic" evidence="2">
    <location>
        <begin position="111"/>
        <end position="378"/>
    </location>
</feature>
<dbReference type="PANTHER" id="PTHR31589:SF110">
    <property type="entry name" value="PROTEIN, PUTATIVE (DUF239)-RELATED"/>
    <property type="match status" value="1"/>
</dbReference>
<dbReference type="PANTHER" id="PTHR31589">
    <property type="entry name" value="PROTEIN, PUTATIVE (DUF239)-RELATED-RELATED"/>
    <property type="match status" value="1"/>
</dbReference>
<feature type="chain" id="PRO_5001979216" description="Neprosin PEP catalytic domain-containing protein" evidence="1">
    <location>
        <begin position="18"/>
        <end position="380"/>
    </location>
</feature>
<evidence type="ECO:0000313" key="4">
    <source>
        <dbReference type="Proteomes" id="UP000039046"/>
    </source>
</evidence>
<proteinExistence type="predicted"/>
<dbReference type="OrthoDB" id="1858978at2759"/>
<reference evidence="3 4" key="1">
    <citation type="journal article" date="2015" name="Genome Announc.">
        <title>Draft Genome Sequence and Gene Annotation of the Entomopathogenic Fungus Verticillium hemipterigenum.</title>
        <authorList>
            <person name="Horn F."/>
            <person name="Habel A."/>
            <person name="Scharf D.H."/>
            <person name="Dworschak J."/>
            <person name="Brakhage A.A."/>
            <person name="Guthke R."/>
            <person name="Hertweck C."/>
            <person name="Linde J."/>
        </authorList>
    </citation>
    <scope>NUCLEOTIDE SEQUENCE [LARGE SCALE GENOMIC DNA]</scope>
</reference>
<dbReference type="Proteomes" id="UP000039046">
    <property type="component" value="Unassembled WGS sequence"/>
</dbReference>
<accession>A0A0A1TCS1</accession>
<sequence length="380" mass="41794">MQLSVTLFALFSPAVLASWLAQYNVEVVHTTHLDNGHILDWIKPESQGSIASPPSRLPNNSTENEELTKSLLKNLKTGPPGTVPVLRRDNKMTIPKVVPPAPGSKPKSRIDRRQYAQKHWYASSSQNWDGHGTSGHFSMYNAYVYSDSDFSLLQLAAIRENVPGVVGTGYTGLQTVESGWIHYARYGRNPTLFTFYTTNGHGTYGDNLCSWNTDHKGWVQVDNTYYPGMEMTPLATVGGDANEFAIDVLLDKGNWWIGINGKWIGYYPASMFTRNGNTADQTLESKTNRVDWYGEVYQDEGALTTTDMGSGHFASEGYGKSAFIRLLTLTGLDGSKTNYNGRTFQDDTSRYTIDPHFDGGGDWGSYMFLGGPGAGGVSGG</sequence>
<evidence type="ECO:0000313" key="3">
    <source>
        <dbReference type="EMBL" id="CEJ83149.1"/>
    </source>
</evidence>
<dbReference type="PROSITE" id="PS52045">
    <property type="entry name" value="NEPROSIN_PEP_CD"/>
    <property type="match status" value="1"/>
</dbReference>
<gene>
    <name evidence="3" type="ORF">VHEMI03171</name>
</gene>
<keyword evidence="4" id="KW-1185">Reference proteome</keyword>
<dbReference type="AlphaFoldDB" id="A0A0A1TCS1"/>
<protein>
    <recommendedName>
        <fullName evidence="2">Neprosin PEP catalytic domain-containing protein</fullName>
    </recommendedName>
</protein>
<dbReference type="InterPro" id="IPR053168">
    <property type="entry name" value="Glutamic_endopeptidase"/>
</dbReference>
<dbReference type="HOGENOM" id="CLU_710153_0_0_1"/>
<evidence type="ECO:0000259" key="2">
    <source>
        <dbReference type="PROSITE" id="PS52045"/>
    </source>
</evidence>
<organism evidence="3 4">
    <name type="scientific">[Torrubiella] hemipterigena</name>
    <dbReference type="NCBI Taxonomy" id="1531966"/>
    <lineage>
        <taxon>Eukaryota</taxon>
        <taxon>Fungi</taxon>
        <taxon>Dikarya</taxon>
        <taxon>Ascomycota</taxon>
        <taxon>Pezizomycotina</taxon>
        <taxon>Sordariomycetes</taxon>
        <taxon>Hypocreomycetidae</taxon>
        <taxon>Hypocreales</taxon>
        <taxon>Clavicipitaceae</taxon>
        <taxon>Clavicipitaceae incertae sedis</taxon>
        <taxon>'Torrubiella' clade</taxon>
    </lineage>
</organism>
<dbReference type="STRING" id="1531966.A0A0A1TCS1"/>
<dbReference type="EMBL" id="CDHN01000001">
    <property type="protein sequence ID" value="CEJ83149.1"/>
    <property type="molecule type" value="Genomic_DNA"/>
</dbReference>
<evidence type="ECO:0000256" key="1">
    <source>
        <dbReference type="SAM" id="SignalP"/>
    </source>
</evidence>
<keyword evidence="1" id="KW-0732">Signal</keyword>
<feature type="signal peptide" evidence="1">
    <location>
        <begin position="1"/>
        <end position="17"/>
    </location>
</feature>